<gene>
    <name evidence="1" type="ORF">IFR04_010772</name>
</gene>
<protein>
    <submittedName>
        <fullName evidence="1">Uncharacterized protein</fullName>
    </submittedName>
</protein>
<name>A0A8H7W9F9_9HELO</name>
<comment type="caution">
    <text evidence="1">The sequence shown here is derived from an EMBL/GenBank/DDBJ whole genome shotgun (WGS) entry which is preliminary data.</text>
</comment>
<organism evidence="1 2">
    <name type="scientific">Cadophora malorum</name>
    <dbReference type="NCBI Taxonomy" id="108018"/>
    <lineage>
        <taxon>Eukaryota</taxon>
        <taxon>Fungi</taxon>
        <taxon>Dikarya</taxon>
        <taxon>Ascomycota</taxon>
        <taxon>Pezizomycotina</taxon>
        <taxon>Leotiomycetes</taxon>
        <taxon>Helotiales</taxon>
        <taxon>Ploettnerulaceae</taxon>
        <taxon>Cadophora</taxon>
    </lineage>
</organism>
<evidence type="ECO:0000313" key="2">
    <source>
        <dbReference type="Proteomes" id="UP000664132"/>
    </source>
</evidence>
<keyword evidence="2" id="KW-1185">Reference proteome</keyword>
<dbReference type="Proteomes" id="UP000664132">
    <property type="component" value="Unassembled WGS sequence"/>
</dbReference>
<reference evidence="1" key="1">
    <citation type="submission" date="2021-02" db="EMBL/GenBank/DDBJ databases">
        <title>Genome sequence Cadophora malorum strain M34.</title>
        <authorList>
            <person name="Stefanovic E."/>
            <person name="Vu D."/>
            <person name="Scully C."/>
            <person name="Dijksterhuis J."/>
            <person name="Roader J."/>
            <person name="Houbraken J."/>
        </authorList>
    </citation>
    <scope>NUCLEOTIDE SEQUENCE</scope>
    <source>
        <strain evidence="1">M34</strain>
    </source>
</reference>
<proteinExistence type="predicted"/>
<sequence>MEKQTQQDRVSNIVREEFDRKYQGRGLGDAQPTFDGAWPPSERYLAGLAAYANNLDPSLDLSSPSIPYYGTLRVYSLQHMCQELNHLSRKTLDEANASWHDLERMRLLLREQAAAMKDLEYINEHLLGASEQIFIKTAQSLRDNKLSAGHRSNGWLYSAPSTRSLGSQLQKALQDHLPKWITWSSSEKKL</sequence>
<dbReference type="OrthoDB" id="3498999at2759"/>
<accession>A0A8H7W9F9</accession>
<dbReference type="AlphaFoldDB" id="A0A8H7W9F9"/>
<evidence type="ECO:0000313" key="1">
    <source>
        <dbReference type="EMBL" id="KAG4416069.1"/>
    </source>
</evidence>
<dbReference type="EMBL" id="JAFJYH010000198">
    <property type="protein sequence ID" value="KAG4416069.1"/>
    <property type="molecule type" value="Genomic_DNA"/>
</dbReference>